<evidence type="ECO:0000256" key="4">
    <source>
        <dbReference type="SAM" id="Phobius"/>
    </source>
</evidence>
<keyword evidence="4" id="KW-1133">Transmembrane helix</keyword>
<dbReference type="Gene3D" id="2.40.420.20">
    <property type="match status" value="1"/>
</dbReference>
<reference evidence="5" key="1">
    <citation type="submission" date="2020-08" db="EMBL/GenBank/DDBJ databases">
        <title>Genome public.</title>
        <authorList>
            <person name="Liu C."/>
            <person name="Sun Q."/>
        </authorList>
    </citation>
    <scope>NUCLEOTIDE SEQUENCE</scope>
    <source>
        <strain evidence="5">NSJ-12</strain>
    </source>
</reference>
<evidence type="ECO:0000256" key="3">
    <source>
        <dbReference type="SAM" id="Coils"/>
    </source>
</evidence>
<accession>A0A926EIJ7</accession>
<keyword evidence="6" id="KW-1185">Reference proteome</keyword>
<protein>
    <submittedName>
        <fullName evidence="5">HlyD family efflux transporter periplasmic adaptor subunit</fullName>
    </submittedName>
</protein>
<dbReference type="Gene3D" id="2.40.50.100">
    <property type="match status" value="1"/>
</dbReference>
<dbReference type="PANTHER" id="PTHR32347">
    <property type="entry name" value="EFFLUX SYSTEM COMPONENT YKNX-RELATED"/>
    <property type="match status" value="1"/>
</dbReference>
<dbReference type="InterPro" id="IPR050465">
    <property type="entry name" value="UPF0194_transport"/>
</dbReference>
<proteinExistence type="predicted"/>
<name>A0A926EIJ7_9FIRM</name>
<comment type="subcellular location">
    <subcellularLocation>
        <location evidence="1">Cell envelope</location>
    </subcellularLocation>
</comment>
<dbReference type="Proteomes" id="UP000655830">
    <property type="component" value="Unassembled WGS sequence"/>
</dbReference>
<keyword evidence="4" id="KW-0472">Membrane</keyword>
<evidence type="ECO:0000313" key="6">
    <source>
        <dbReference type="Proteomes" id="UP000655830"/>
    </source>
</evidence>
<gene>
    <name evidence="5" type="ORF">H8718_06680</name>
</gene>
<dbReference type="RefSeq" id="WP_249332353.1">
    <property type="nucleotide sequence ID" value="NZ_JACRSY010000008.1"/>
</dbReference>
<keyword evidence="4" id="KW-0812">Transmembrane</keyword>
<organism evidence="5 6">
    <name type="scientific">Zhenhengia yiwuensis</name>
    <dbReference type="NCBI Taxonomy" id="2763666"/>
    <lineage>
        <taxon>Bacteria</taxon>
        <taxon>Bacillati</taxon>
        <taxon>Bacillota</taxon>
        <taxon>Clostridia</taxon>
        <taxon>Lachnospirales</taxon>
        <taxon>Lachnospiraceae</taxon>
        <taxon>Zhenhengia</taxon>
    </lineage>
</organism>
<feature type="coiled-coil region" evidence="3">
    <location>
        <begin position="114"/>
        <end position="406"/>
    </location>
</feature>
<dbReference type="Gene3D" id="1.10.287.470">
    <property type="entry name" value="Helix hairpin bin"/>
    <property type="match status" value="1"/>
</dbReference>
<feature type="transmembrane region" description="Helical" evidence="4">
    <location>
        <begin position="26"/>
        <end position="44"/>
    </location>
</feature>
<comment type="caution">
    <text evidence="5">The sequence shown here is derived from an EMBL/GenBank/DDBJ whole genome shotgun (WGS) entry which is preliminary data.</text>
</comment>
<dbReference type="EMBL" id="JACRSY010000008">
    <property type="protein sequence ID" value="MBC8579210.1"/>
    <property type="molecule type" value="Genomic_DNA"/>
</dbReference>
<evidence type="ECO:0000256" key="1">
    <source>
        <dbReference type="ARBA" id="ARBA00004196"/>
    </source>
</evidence>
<evidence type="ECO:0000313" key="5">
    <source>
        <dbReference type="EMBL" id="MBC8579210.1"/>
    </source>
</evidence>
<sequence length="596" mass="66615">MNMNLKNQLKKELPTPKEERDKVKQIAIKALAGFLIIMVAFTGLSKSADALTTPQVVAQRPKGGRIEQKVEVRGSLKPKNEESMEVGEGLLVKNVFVEAGQRVQKGDVLLELDAKEIKEKLDTARDDLKKLQLRLEQLSLNKDFTANSSPMETAKKTLADLEEDKINLVKKEDVKIERAKEKVKEAEEDLKEAEENLATFQGESLEEQLKKAKEEEKEAQKHLETQKYEKDKAIKRAQQTVDEAKENLWLLGGGEATSALQALERAEMEYEITKSDWERTIKAAEESLQKAKDKVKRLENGEIDDESLKQEEEKVKAARNQVKEQERLLEDALVSKEDTIADLNRKIESAKKDLVKAEGEEENLALSKEQNLQKEGIEKELMLLDIEAKEREISKLEKAIKEGGQLKAPSSGIIREVKVTKGDTTTKGDLLVFVGDTSSYILETELTKEEAELIKIGDQVEVTLDGDKMPVGDSIVESIVPVQGDTEGKKKISISVPKGEPGMGAMMKVIQESDKYRYIIPIEALREENGSYYVLVAKQQTTTLGEEIIADRVDIMILDKNQRSAAVEGALGAQDTVIVKSNKPISAGDRVRLVEQ</sequence>
<evidence type="ECO:0000256" key="2">
    <source>
        <dbReference type="ARBA" id="ARBA00023054"/>
    </source>
</evidence>
<keyword evidence="2 3" id="KW-0175">Coiled coil</keyword>
<dbReference type="AlphaFoldDB" id="A0A926EIJ7"/>
<dbReference type="PANTHER" id="PTHR32347:SF14">
    <property type="entry name" value="EFFLUX SYSTEM COMPONENT YKNX-RELATED"/>
    <property type="match status" value="1"/>
</dbReference>
<dbReference type="GO" id="GO:0030313">
    <property type="term" value="C:cell envelope"/>
    <property type="evidence" value="ECO:0007669"/>
    <property type="project" value="UniProtKB-SubCell"/>
</dbReference>